<keyword evidence="1" id="KW-0472">Membrane</keyword>
<accession>A0ABP6YDI3</accession>
<sequence>MGAALLLGLVPVLAAALSGAVAFMYLAREELLVEAHAKGGTSIGSVGFFVGFLIYPVLSELIT</sequence>
<keyword evidence="1" id="KW-0812">Transmembrane</keyword>
<keyword evidence="1" id="KW-1133">Transmembrane helix</keyword>
<proteinExistence type="predicted"/>
<comment type="caution">
    <text evidence="2">The sequence shown here is derived from an EMBL/GenBank/DDBJ whole genome shotgun (WGS) entry which is preliminary data.</text>
</comment>
<dbReference type="Proteomes" id="UP001500767">
    <property type="component" value="Unassembled WGS sequence"/>
</dbReference>
<dbReference type="EMBL" id="BAAAYR010000008">
    <property type="protein sequence ID" value="GAA3580429.1"/>
    <property type="molecule type" value="Genomic_DNA"/>
</dbReference>
<keyword evidence="3" id="KW-1185">Reference proteome</keyword>
<name>A0ABP6YDI3_9ACTN</name>
<dbReference type="RefSeq" id="WP_204910969.1">
    <property type="nucleotide sequence ID" value="NZ_BAAAYR010000008.1"/>
</dbReference>
<evidence type="ECO:0000256" key="1">
    <source>
        <dbReference type="SAM" id="Phobius"/>
    </source>
</evidence>
<evidence type="ECO:0008006" key="4">
    <source>
        <dbReference type="Google" id="ProtNLM"/>
    </source>
</evidence>
<feature type="transmembrane region" description="Helical" evidence="1">
    <location>
        <begin position="43"/>
        <end position="62"/>
    </location>
</feature>
<protein>
    <recommendedName>
        <fullName evidence="4">Zinc transporter, ZIP family</fullName>
    </recommendedName>
</protein>
<reference evidence="3" key="1">
    <citation type="journal article" date="2019" name="Int. J. Syst. Evol. Microbiol.">
        <title>The Global Catalogue of Microorganisms (GCM) 10K type strain sequencing project: providing services to taxonomists for standard genome sequencing and annotation.</title>
        <authorList>
            <consortium name="The Broad Institute Genomics Platform"/>
            <consortium name="The Broad Institute Genome Sequencing Center for Infectious Disease"/>
            <person name="Wu L."/>
            <person name="Ma J."/>
        </authorList>
    </citation>
    <scope>NUCLEOTIDE SEQUENCE [LARGE SCALE GENOMIC DNA]</scope>
    <source>
        <strain evidence="3">JCM 16540</strain>
    </source>
</reference>
<gene>
    <name evidence="2" type="ORF">GCM10022197_42810</name>
</gene>
<organism evidence="2 3">
    <name type="scientific">Microlunatus spumicola</name>
    <dbReference type="NCBI Taxonomy" id="81499"/>
    <lineage>
        <taxon>Bacteria</taxon>
        <taxon>Bacillati</taxon>
        <taxon>Actinomycetota</taxon>
        <taxon>Actinomycetes</taxon>
        <taxon>Propionibacteriales</taxon>
        <taxon>Propionibacteriaceae</taxon>
        <taxon>Microlunatus</taxon>
    </lineage>
</organism>
<evidence type="ECO:0000313" key="2">
    <source>
        <dbReference type="EMBL" id="GAA3580429.1"/>
    </source>
</evidence>
<evidence type="ECO:0000313" key="3">
    <source>
        <dbReference type="Proteomes" id="UP001500767"/>
    </source>
</evidence>